<dbReference type="Ensembl" id="ENSTMTT00000027542.1">
    <property type="protein sequence ID" value="ENSTMTP00000026577.1"/>
    <property type="gene ID" value="ENSTMTG00000019437.1"/>
</dbReference>
<dbReference type="Ensembl" id="ENSTMTT00000027556.1">
    <property type="protein sequence ID" value="ENSTMTP00000026591.1"/>
    <property type="gene ID" value="ENSTMTG00000019446.1"/>
</dbReference>
<dbReference type="GeneTree" id="ENSGT00990000210408"/>
<evidence type="ECO:0000313" key="2">
    <source>
        <dbReference type="Proteomes" id="UP000472274"/>
    </source>
</evidence>
<keyword evidence="2" id="KW-1185">Reference proteome</keyword>
<dbReference type="AlphaFoldDB" id="A0A674IR07"/>
<reference evidence="1" key="1">
    <citation type="submission" date="2025-05" db="UniProtKB">
        <authorList>
            <consortium name="Ensembl"/>
        </authorList>
    </citation>
    <scope>IDENTIFICATION</scope>
</reference>
<evidence type="ECO:0008006" key="3">
    <source>
        <dbReference type="Google" id="ProtNLM"/>
    </source>
</evidence>
<accession>A0A674IR07</accession>
<name>A0A674IR07_9SAUR</name>
<organism evidence="1 2">
    <name type="scientific">Terrapene triunguis</name>
    <name type="common">Three-toed box turtle</name>
    <dbReference type="NCBI Taxonomy" id="2587831"/>
    <lineage>
        <taxon>Eukaryota</taxon>
        <taxon>Metazoa</taxon>
        <taxon>Chordata</taxon>
        <taxon>Craniata</taxon>
        <taxon>Vertebrata</taxon>
        <taxon>Euteleostomi</taxon>
        <taxon>Archelosauria</taxon>
        <taxon>Testudinata</taxon>
        <taxon>Testudines</taxon>
        <taxon>Cryptodira</taxon>
        <taxon>Durocryptodira</taxon>
        <taxon>Testudinoidea</taxon>
        <taxon>Emydidae</taxon>
        <taxon>Terrapene</taxon>
    </lineage>
</organism>
<sequence>MPSALETSLPVWSWGKRSKTWSESRADCSSLQDLTRDVSQFWVGLSVPSPEKAWTWLDGARLDQTL</sequence>
<dbReference type="Proteomes" id="UP000472274">
    <property type="component" value="Unplaced"/>
</dbReference>
<dbReference type="SUPFAM" id="SSF56436">
    <property type="entry name" value="C-type lectin-like"/>
    <property type="match status" value="1"/>
</dbReference>
<protein>
    <recommendedName>
        <fullName evidence="3">C-type lectin domain-containing protein</fullName>
    </recommendedName>
</protein>
<dbReference type="InterPro" id="IPR016187">
    <property type="entry name" value="CTDL_fold"/>
</dbReference>
<dbReference type="Ensembl" id="ENSTMTT00000011779.1">
    <property type="protein sequence ID" value="ENSTMTP00000011395.1"/>
    <property type="gene ID" value="ENSTMTG00000008233.1"/>
</dbReference>
<proteinExistence type="predicted"/>
<evidence type="ECO:0000313" key="1">
    <source>
        <dbReference type="Ensembl" id="ENSTMTP00000011395.1"/>
    </source>
</evidence>